<feature type="transmembrane region" description="Helical" evidence="5">
    <location>
        <begin position="67"/>
        <end position="89"/>
    </location>
</feature>
<keyword evidence="8" id="KW-1185">Reference proteome</keyword>
<dbReference type="GO" id="GO:0016020">
    <property type="term" value="C:membrane"/>
    <property type="evidence" value="ECO:0007669"/>
    <property type="project" value="UniProtKB-SubCell"/>
</dbReference>
<accession>A0A2N8KSF0</accession>
<comment type="subcellular location">
    <subcellularLocation>
        <location evidence="1">Membrane</location>
    </subcellularLocation>
</comment>
<dbReference type="EMBL" id="POSP01000004">
    <property type="protein sequence ID" value="PND36352.1"/>
    <property type="molecule type" value="Genomic_DNA"/>
</dbReference>
<gene>
    <name evidence="7" type="ORF">C1O66_21880</name>
</gene>
<evidence type="ECO:0000256" key="4">
    <source>
        <dbReference type="ARBA" id="ARBA00023136"/>
    </source>
</evidence>
<protein>
    <submittedName>
        <fullName evidence="7">DUF4149 domain-containing protein</fullName>
    </submittedName>
</protein>
<dbReference type="InterPro" id="IPR025423">
    <property type="entry name" value="TMEM205-like"/>
</dbReference>
<feature type="domain" description="TMEM205-like" evidence="6">
    <location>
        <begin position="35"/>
        <end position="132"/>
    </location>
</feature>
<name>A0A2N8KSF0_9BURK</name>
<dbReference type="AlphaFoldDB" id="A0A2N8KSF0"/>
<evidence type="ECO:0000256" key="3">
    <source>
        <dbReference type="ARBA" id="ARBA00022989"/>
    </source>
</evidence>
<evidence type="ECO:0000256" key="5">
    <source>
        <dbReference type="SAM" id="Phobius"/>
    </source>
</evidence>
<dbReference type="OrthoDB" id="5797290at2"/>
<evidence type="ECO:0000259" key="6">
    <source>
        <dbReference type="Pfam" id="PF13664"/>
    </source>
</evidence>
<evidence type="ECO:0000256" key="1">
    <source>
        <dbReference type="ARBA" id="ARBA00004370"/>
    </source>
</evidence>
<feature type="transmembrane region" description="Helical" evidence="5">
    <location>
        <begin position="142"/>
        <end position="162"/>
    </location>
</feature>
<organism evidence="7 8">
    <name type="scientific">Kinneretia aquatilis</name>
    <dbReference type="NCBI Taxonomy" id="2070761"/>
    <lineage>
        <taxon>Bacteria</taxon>
        <taxon>Pseudomonadati</taxon>
        <taxon>Pseudomonadota</taxon>
        <taxon>Betaproteobacteria</taxon>
        <taxon>Burkholderiales</taxon>
        <taxon>Sphaerotilaceae</taxon>
        <taxon>Roseateles</taxon>
    </lineage>
</organism>
<proteinExistence type="predicted"/>
<dbReference type="Pfam" id="PF13664">
    <property type="entry name" value="DUF4149"/>
    <property type="match status" value="1"/>
</dbReference>
<comment type="caution">
    <text evidence="7">The sequence shown here is derived from an EMBL/GenBank/DDBJ whole genome shotgun (WGS) entry which is preliminary data.</text>
</comment>
<keyword evidence="4 5" id="KW-0472">Membrane</keyword>
<evidence type="ECO:0000256" key="2">
    <source>
        <dbReference type="ARBA" id="ARBA00022692"/>
    </source>
</evidence>
<evidence type="ECO:0000313" key="8">
    <source>
        <dbReference type="Proteomes" id="UP000235916"/>
    </source>
</evidence>
<dbReference type="Proteomes" id="UP000235916">
    <property type="component" value="Unassembled WGS sequence"/>
</dbReference>
<keyword evidence="3 5" id="KW-1133">Transmembrane helix</keyword>
<evidence type="ECO:0000313" key="7">
    <source>
        <dbReference type="EMBL" id="PND36352.1"/>
    </source>
</evidence>
<feature type="transmembrane region" description="Helical" evidence="5">
    <location>
        <begin position="101"/>
        <end position="122"/>
    </location>
</feature>
<keyword evidence="2 5" id="KW-0812">Transmembrane</keyword>
<sequence length="167" mass="17830">MCRRPAASSATRWWKSATFDGAGGFVTLLQRSRLLLAALWAGLLLCVAFVAAPSAFAALEKAQAGVFVGRLFAQEANLSLAAALLLMLMERRLARDGQARALTAEFLLPAGALFCTVLGYFALQPLMAAARAGQGSWSFMSLHAVSFGFYGLKTLLVLALAWRSSRA</sequence>
<reference evidence="7 8" key="1">
    <citation type="submission" date="2018-01" db="EMBL/GenBank/DDBJ databases">
        <title>Draft genome sequence of Paucibacter aquatile CR182 isolated from freshwater of the Nakdong River.</title>
        <authorList>
            <person name="Choi A."/>
            <person name="Chung E.J."/>
        </authorList>
    </citation>
    <scope>NUCLEOTIDE SEQUENCE [LARGE SCALE GENOMIC DNA]</scope>
    <source>
        <strain evidence="7 8">CR182</strain>
    </source>
</reference>